<name>A0A9P4XGV0_9HYPO</name>
<keyword evidence="4 7" id="KW-1133">Transmembrane helix</keyword>
<evidence type="ECO:0000313" key="9">
    <source>
        <dbReference type="EMBL" id="KAF3071742.1"/>
    </source>
</evidence>
<dbReference type="EMBL" id="QLNT01000010">
    <property type="protein sequence ID" value="KAF3071742.1"/>
    <property type="molecule type" value="Genomic_DNA"/>
</dbReference>
<dbReference type="InterPro" id="IPR028005">
    <property type="entry name" value="AcTrfase_ESCO_Znf_dom"/>
</dbReference>
<feature type="transmembrane region" description="Helical" evidence="7">
    <location>
        <begin position="193"/>
        <end position="216"/>
    </location>
</feature>
<evidence type="ECO:0000256" key="3">
    <source>
        <dbReference type="ARBA" id="ARBA00022824"/>
    </source>
</evidence>
<evidence type="ECO:0000256" key="2">
    <source>
        <dbReference type="ARBA" id="ARBA00022692"/>
    </source>
</evidence>
<dbReference type="Pfam" id="PF13878">
    <property type="entry name" value="zf-C2H2_3"/>
    <property type="match status" value="1"/>
</dbReference>
<evidence type="ECO:0000256" key="6">
    <source>
        <dbReference type="SAM" id="MobiDB-lite"/>
    </source>
</evidence>
<evidence type="ECO:0000256" key="1">
    <source>
        <dbReference type="ARBA" id="ARBA00004477"/>
    </source>
</evidence>
<evidence type="ECO:0000256" key="4">
    <source>
        <dbReference type="ARBA" id="ARBA00022989"/>
    </source>
</evidence>
<feature type="compositionally biased region" description="Polar residues" evidence="6">
    <location>
        <begin position="30"/>
        <end position="42"/>
    </location>
</feature>
<sequence>MVLLTMTPSIVDALKLLGKLRKDDEPGDDGSQNQPETDSSTEPAVGNPISHSEIISLYKKLGASETSPPRYSLEQLLQGSRVYIPPPPPKPEPSEEYKALMARLRREEDARAYERMINPPPPLETFQHRFPNAAQAFAEANRPSSSEDLGDDEVTYNEIHRQVMLIINFLVSIAGVAVTLWIAGRWWSLSSRIFLSLGGSILVAIAEVAVYSSYVWRMGEAKSKQGAVKEIKEVVQTWIVGQGEGDDKSPGLHHHQRKREKKPLRTYGRQTSTPEAQNEPPLKRQRLFALKQQEEKPISSVHSSDGVPEPDDVAVTVASEAKTTQDGPNQSKTETRAQSPKKSSILSYFKPAPQKPKDDPPSQSQDSQPEEPIAPQESPRRKPSKRKPRLLKIKATTHDTPDQSSQESDSHSRDPLQNGTSETTETTLSSSTSPSPPQEQKKPSRNLKFLSKTRSPSIQTTLNISAQAAFSECKTCNTVWNPLYPDDVKFHNKTHKAVLRAQKRKVDDL</sequence>
<feature type="compositionally biased region" description="Polar residues" evidence="6">
    <location>
        <begin position="321"/>
        <end position="346"/>
    </location>
</feature>
<dbReference type="PANTHER" id="PTHR31394:SF1">
    <property type="entry name" value="TRANSMEMBRANE PROTEIN 199"/>
    <property type="match status" value="1"/>
</dbReference>
<keyword evidence="10" id="KW-1185">Reference proteome</keyword>
<evidence type="ECO:0000313" key="10">
    <source>
        <dbReference type="Proteomes" id="UP000801864"/>
    </source>
</evidence>
<feature type="region of interest" description="Disordered" evidence="6">
    <location>
        <begin position="320"/>
        <end position="456"/>
    </location>
</feature>
<keyword evidence="2 7" id="KW-0812">Transmembrane</keyword>
<dbReference type="GO" id="GO:0070072">
    <property type="term" value="P:vacuolar proton-transporting V-type ATPase complex assembly"/>
    <property type="evidence" value="ECO:0007669"/>
    <property type="project" value="InterPro"/>
</dbReference>
<comment type="caution">
    <text evidence="9">The sequence shown here is derived from an EMBL/GenBank/DDBJ whole genome shotgun (WGS) entry which is preliminary data.</text>
</comment>
<gene>
    <name evidence="9" type="ORF">CFAM422_006548</name>
</gene>
<feature type="region of interest" description="Disordered" evidence="6">
    <location>
        <begin position="21"/>
        <end position="48"/>
    </location>
</feature>
<comment type="subcellular location">
    <subcellularLocation>
        <location evidence="1">Endoplasmic reticulum membrane</location>
        <topology evidence="1">Multi-pass membrane protein</topology>
    </subcellularLocation>
</comment>
<dbReference type="PANTHER" id="PTHR31394">
    <property type="entry name" value="TRANSMEMBRANE PROTEIN 199"/>
    <property type="match status" value="1"/>
</dbReference>
<evidence type="ECO:0000256" key="7">
    <source>
        <dbReference type="SAM" id="Phobius"/>
    </source>
</evidence>
<feature type="region of interest" description="Disordered" evidence="6">
    <location>
        <begin position="242"/>
        <end position="282"/>
    </location>
</feature>
<feature type="domain" description="N-acetyltransferase ESCO zinc-finger" evidence="8">
    <location>
        <begin position="459"/>
        <end position="497"/>
    </location>
</feature>
<proteinExistence type="predicted"/>
<keyword evidence="3" id="KW-0256">Endoplasmic reticulum</keyword>
<feature type="transmembrane region" description="Helical" evidence="7">
    <location>
        <begin position="165"/>
        <end position="187"/>
    </location>
</feature>
<organism evidence="9 10">
    <name type="scientific">Trichoderma lentiforme</name>
    <dbReference type="NCBI Taxonomy" id="1567552"/>
    <lineage>
        <taxon>Eukaryota</taxon>
        <taxon>Fungi</taxon>
        <taxon>Dikarya</taxon>
        <taxon>Ascomycota</taxon>
        <taxon>Pezizomycotina</taxon>
        <taxon>Sordariomycetes</taxon>
        <taxon>Hypocreomycetidae</taxon>
        <taxon>Hypocreales</taxon>
        <taxon>Hypocreaceae</taxon>
        <taxon>Trichoderma</taxon>
    </lineage>
</organism>
<protein>
    <recommendedName>
        <fullName evidence="8">N-acetyltransferase ESCO zinc-finger domain-containing protein</fullName>
    </recommendedName>
</protein>
<dbReference type="AlphaFoldDB" id="A0A9P4XGV0"/>
<dbReference type="GO" id="GO:0005789">
    <property type="term" value="C:endoplasmic reticulum membrane"/>
    <property type="evidence" value="ECO:0007669"/>
    <property type="project" value="UniProtKB-SubCell"/>
</dbReference>
<feature type="compositionally biased region" description="Basic residues" evidence="6">
    <location>
        <begin position="251"/>
        <end position="264"/>
    </location>
</feature>
<accession>A0A9P4XGV0</accession>
<feature type="compositionally biased region" description="Low complexity" evidence="6">
    <location>
        <begin position="420"/>
        <end position="433"/>
    </location>
</feature>
<reference evidence="9 10" key="1">
    <citation type="submission" date="2018-06" db="EMBL/GenBank/DDBJ databases">
        <title>Genome analysis of cellulolytic fungus Trichoderma lentiforme CFAM-422.</title>
        <authorList>
            <person name="Steindorff A.S."/>
            <person name="Formighieri E.F."/>
            <person name="Midorikawa G.E.O."/>
            <person name="Tamietti M.S."/>
            <person name="Ramos E.Z."/>
            <person name="Silva A.S."/>
            <person name="Bon E.P.S."/>
            <person name="Mendes T.D."/>
            <person name="Damaso M.C.T."/>
            <person name="Favaro L.C.L."/>
        </authorList>
    </citation>
    <scope>NUCLEOTIDE SEQUENCE [LARGE SCALE GENOMIC DNA]</scope>
    <source>
        <strain evidence="9 10">CFAM-422</strain>
    </source>
</reference>
<feature type="compositionally biased region" description="Basic residues" evidence="6">
    <location>
        <begin position="381"/>
        <end position="392"/>
    </location>
</feature>
<keyword evidence="5 7" id="KW-0472">Membrane</keyword>
<dbReference type="Proteomes" id="UP000801864">
    <property type="component" value="Unassembled WGS sequence"/>
</dbReference>
<dbReference type="Pfam" id="PF11712">
    <property type="entry name" value="Vma12"/>
    <property type="match status" value="1"/>
</dbReference>
<dbReference type="InterPro" id="IPR021013">
    <property type="entry name" value="ATPase_Vma12"/>
</dbReference>
<evidence type="ECO:0000259" key="8">
    <source>
        <dbReference type="Pfam" id="PF13878"/>
    </source>
</evidence>
<evidence type="ECO:0000256" key="5">
    <source>
        <dbReference type="ARBA" id="ARBA00023136"/>
    </source>
</evidence>